<feature type="domain" description="Carrier" evidence="3">
    <location>
        <begin position="511"/>
        <end position="588"/>
    </location>
</feature>
<evidence type="ECO:0000259" key="3">
    <source>
        <dbReference type="PROSITE" id="PS50075"/>
    </source>
</evidence>
<dbReference type="Pfam" id="PF00378">
    <property type="entry name" value="ECH_1"/>
    <property type="match status" value="1"/>
</dbReference>
<comment type="caution">
    <text evidence="4">The sequence shown here is derived from an EMBL/GenBank/DDBJ whole genome shotgun (WGS) entry which is preliminary data.</text>
</comment>
<reference evidence="4 5" key="1">
    <citation type="submission" date="2019-11" db="EMBL/GenBank/DDBJ databases">
        <title>Type strains purchased from KCTC, JCM and DSMZ.</title>
        <authorList>
            <person name="Lu H."/>
        </authorList>
    </citation>
    <scope>NUCLEOTIDE SEQUENCE [LARGE SCALE GENOMIC DNA]</scope>
    <source>
        <strain evidence="4 5">KCTC 52429</strain>
    </source>
</reference>
<dbReference type="GO" id="GO:0003824">
    <property type="term" value="F:catalytic activity"/>
    <property type="evidence" value="ECO:0007669"/>
    <property type="project" value="UniProtKB-ARBA"/>
</dbReference>
<dbReference type="SMART" id="SM01294">
    <property type="entry name" value="PKS_PP_betabranch"/>
    <property type="match status" value="1"/>
</dbReference>
<name>A0A6I3T7W5_9BURK</name>
<dbReference type="Gene3D" id="3.30.70.3290">
    <property type="match status" value="1"/>
</dbReference>
<dbReference type="InterPro" id="IPR020806">
    <property type="entry name" value="PKS_PP-bd"/>
</dbReference>
<keyword evidence="1" id="KW-0596">Phosphopantetheine</keyword>
<dbReference type="SUPFAM" id="SSF47336">
    <property type="entry name" value="ACP-like"/>
    <property type="match status" value="1"/>
</dbReference>
<dbReference type="NCBIfam" id="NF005496">
    <property type="entry name" value="PRK07110.1"/>
    <property type="match status" value="1"/>
</dbReference>
<organism evidence="4 5">
    <name type="scientific">Pseudoduganella buxea</name>
    <dbReference type="NCBI Taxonomy" id="1949069"/>
    <lineage>
        <taxon>Bacteria</taxon>
        <taxon>Pseudomonadati</taxon>
        <taxon>Pseudomonadota</taxon>
        <taxon>Betaproteobacteria</taxon>
        <taxon>Burkholderiales</taxon>
        <taxon>Oxalobacteraceae</taxon>
        <taxon>Telluria group</taxon>
        <taxon>Pseudoduganella</taxon>
    </lineage>
</organism>
<dbReference type="InterPro" id="IPR009081">
    <property type="entry name" value="PP-bd_ACP"/>
</dbReference>
<sequence length="618" mass="64463">QGGPQWLLLSARDDASLAAYVSQLAGALAAPAGTDSPDARLLAAELLGVPATELTVHDTPRGVGLDAAQLLQLAARLGLPHGVDPDAPFAALQGATGALLTLADVAYTLQACRSHLPRRMAVQVTDTADAAGILRAWTDGSGDEPADTDVARWLAGAAVDFAPRWAGSGARRVHLPVPRLPRSERFWIGQWQREQNLPPAALPVVQPISQGSESVDQGIDRDVVALQVLDNGVALVRMQDVEHHNMFTAALLAGLEAAFAAIDGDPAIRAVVLTGTEKSFSMGGTPGALERLARHDGQFTDVPFLYQGLAACRVPVVAAIRGHAAGGGLTFGLHADHVVLDRDGTYSANFVKFGFTPGLGATYALERRFGAAIADEMCMTASTYSGRQLQEMGVPARFADSADVVPAALRIAQAIAANETGVVAALKGELAARVQARLAQVIEREVALHARVLSDELVPAIRAKAAPTRGAMPAATPAAVADEPAAVPAIWPAAEPAGEPAAEPAVMPAMVDLAAIQRVIERTLCNNLFLRPGEIDNRRAFSEMGLDSLGAVEVVRDLNAAFDLNLDSILVYEQPTPELLAQHVAAVQARDAHRAVRADGGVARTAQAPMPVSAAPAA</sequence>
<dbReference type="SUPFAM" id="SSF52096">
    <property type="entry name" value="ClpP/crotonase"/>
    <property type="match status" value="1"/>
</dbReference>
<dbReference type="Pfam" id="PF00550">
    <property type="entry name" value="PP-binding"/>
    <property type="match status" value="1"/>
</dbReference>
<dbReference type="GO" id="GO:0031177">
    <property type="term" value="F:phosphopantetheine binding"/>
    <property type="evidence" value="ECO:0007669"/>
    <property type="project" value="InterPro"/>
</dbReference>
<dbReference type="PROSITE" id="PS50075">
    <property type="entry name" value="CARRIER"/>
    <property type="match status" value="1"/>
</dbReference>
<dbReference type="RefSeq" id="WP_155473675.1">
    <property type="nucleotide sequence ID" value="NZ_WNKZ01000200.1"/>
</dbReference>
<feature type="non-terminal residue" evidence="4">
    <location>
        <position position="1"/>
    </location>
</feature>
<protein>
    <recommendedName>
        <fullName evidence="3">Carrier domain-containing protein</fullName>
    </recommendedName>
</protein>
<proteinExistence type="predicted"/>
<evidence type="ECO:0000313" key="4">
    <source>
        <dbReference type="EMBL" id="MTV56472.1"/>
    </source>
</evidence>
<dbReference type="InterPro" id="IPR036736">
    <property type="entry name" value="ACP-like_sf"/>
</dbReference>
<dbReference type="PROSITE" id="PS00012">
    <property type="entry name" value="PHOSPHOPANTETHEINE"/>
    <property type="match status" value="1"/>
</dbReference>
<dbReference type="SMART" id="SM00823">
    <property type="entry name" value="PKS_PP"/>
    <property type="match status" value="1"/>
</dbReference>
<dbReference type="Gene3D" id="3.90.226.10">
    <property type="entry name" value="2-enoyl-CoA Hydratase, Chain A, domain 1"/>
    <property type="match status" value="1"/>
</dbReference>
<dbReference type="Pfam" id="PF22621">
    <property type="entry name" value="CurL-like_PKS_C"/>
    <property type="match status" value="1"/>
</dbReference>
<dbReference type="EMBL" id="WNKZ01000200">
    <property type="protein sequence ID" value="MTV56472.1"/>
    <property type="molecule type" value="Genomic_DNA"/>
</dbReference>
<dbReference type="InterPro" id="IPR006162">
    <property type="entry name" value="Ppantetheine_attach_site"/>
</dbReference>
<gene>
    <name evidence="4" type="ORF">GM672_27535</name>
</gene>
<feature type="non-terminal residue" evidence="4">
    <location>
        <position position="618"/>
    </location>
</feature>
<evidence type="ECO:0000313" key="5">
    <source>
        <dbReference type="Proteomes" id="UP000430634"/>
    </source>
</evidence>
<evidence type="ECO:0000256" key="2">
    <source>
        <dbReference type="ARBA" id="ARBA00022553"/>
    </source>
</evidence>
<keyword evidence="2" id="KW-0597">Phosphoprotein</keyword>
<dbReference type="InterPro" id="IPR029045">
    <property type="entry name" value="ClpP/crotonase-like_dom_sf"/>
</dbReference>
<dbReference type="CDD" id="cd06558">
    <property type="entry name" value="crotonase-like"/>
    <property type="match status" value="1"/>
</dbReference>
<dbReference type="InterPro" id="IPR001753">
    <property type="entry name" value="Enoyl-CoA_hydra/iso"/>
</dbReference>
<dbReference type="GO" id="GO:0006635">
    <property type="term" value="P:fatty acid beta-oxidation"/>
    <property type="evidence" value="ECO:0007669"/>
    <property type="project" value="TreeGrafter"/>
</dbReference>
<evidence type="ECO:0000256" key="1">
    <source>
        <dbReference type="ARBA" id="ARBA00022450"/>
    </source>
</evidence>
<dbReference type="Gene3D" id="1.10.1200.10">
    <property type="entry name" value="ACP-like"/>
    <property type="match status" value="1"/>
</dbReference>
<dbReference type="AlphaFoldDB" id="A0A6I3T7W5"/>
<dbReference type="Proteomes" id="UP000430634">
    <property type="component" value="Unassembled WGS sequence"/>
</dbReference>
<dbReference type="PANTHER" id="PTHR11941">
    <property type="entry name" value="ENOYL-COA HYDRATASE-RELATED"/>
    <property type="match status" value="1"/>
</dbReference>
<accession>A0A6I3T7W5</accession>
<dbReference type="OrthoDB" id="9807606at2"/>
<dbReference type="PANTHER" id="PTHR11941:SF133">
    <property type="entry name" value="1,2-EPOXYPHENYLACETYL-COA ISOMERASE"/>
    <property type="match status" value="1"/>
</dbReference>